<organism evidence="2">
    <name type="scientific">Oryza meridionalis</name>
    <dbReference type="NCBI Taxonomy" id="40149"/>
    <lineage>
        <taxon>Eukaryota</taxon>
        <taxon>Viridiplantae</taxon>
        <taxon>Streptophyta</taxon>
        <taxon>Embryophyta</taxon>
        <taxon>Tracheophyta</taxon>
        <taxon>Spermatophyta</taxon>
        <taxon>Magnoliopsida</taxon>
        <taxon>Liliopsida</taxon>
        <taxon>Poales</taxon>
        <taxon>Poaceae</taxon>
        <taxon>BOP clade</taxon>
        <taxon>Oryzoideae</taxon>
        <taxon>Oryzeae</taxon>
        <taxon>Oryzinae</taxon>
        <taxon>Oryza</taxon>
    </lineage>
</organism>
<name>A0A0E0CL38_9ORYZ</name>
<dbReference type="Proteomes" id="UP000008021">
    <property type="component" value="Chromosome 2"/>
</dbReference>
<evidence type="ECO:0000256" key="1">
    <source>
        <dbReference type="SAM" id="MobiDB-lite"/>
    </source>
</evidence>
<dbReference type="Gramene" id="OMERI02G18120.1">
    <property type="protein sequence ID" value="OMERI02G18120.1"/>
    <property type="gene ID" value="OMERI02G18120"/>
</dbReference>
<dbReference type="HOGENOM" id="CLU_1734378_0_0_1"/>
<feature type="compositionally biased region" description="Low complexity" evidence="1">
    <location>
        <begin position="13"/>
        <end position="28"/>
    </location>
</feature>
<proteinExistence type="predicted"/>
<evidence type="ECO:0000313" key="2">
    <source>
        <dbReference type="EnsemblPlants" id="OMERI02G18120.1"/>
    </source>
</evidence>
<sequence length="151" mass="15713">MLSPRLSSFRPPATDAATPGSDSSSPTPTLNPPPTTPPPSTPTPVASPRTPSQPASLLPPPSLHYRNRHASPVSSDKLLRRPPPRPPPQPPLIRSHAAVPPLPKGILNQNIQTEAPHTQAVAEEGAGGDGMTMTSSGPQAGELDLALFVFN</sequence>
<evidence type="ECO:0000313" key="3">
    <source>
        <dbReference type="Proteomes" id="UP000008021"/>
    </source>
</evidence>
<accession>A0A0E0CL38</accession>
<feature type="compositionally biased region" description="Low complexity" evidence="1">
    <location>
        <begin position="43"/>
        <end position="56"/>
    </location>
</feature>
<reference evidence="2" key="2">
    <citation type="submission" date="2018-05" db="EMBL/GenBank/DDBJ databases">
        <title>OmerRS3 (Oryza meridionalis Reference Sequence Version 3).</title>
        <authorList>
            <person name="Zhang J."/>
            <person name="Kudrna D."/>
            <person name="Lee S."/>
            <person name="Talag J."/>
            <person name="Welchert J."/>
            <person name="Wing R.A."/>
        </authorList>
    </citation>
    <scope>NUCLEOTIDE SEQUENCE [LARGE SCALE GENOMIC DNA]</scope>
    <source>
        <strain evidence="2">cv. OR44</strain>
    </source>
</reference>
<dbReference type="EnsemblPlants" id="OMERI02G18120.1">
    <property type="protein sequence ID" value="OMERI02G18120.1"/>
    <property type="gene ID" value="OMERI02G18120"/>
</dbReference>
<feature type="region of interest" description="Disordered" evidence="1">
    <location>
        <begin position="1"/>
        <end position="111"/>
    </location>
</feature>
<reference evidence="2" key="1">
    <citation type="submission" date="2015-04" db="UniProtKB">
        <authorList>
            <consortium name="EnsemblPlants"/>
        </authorList>
    </citation>
    <scope>IDENTIFICATION</scope>
</reference>
<keyword evidence="3" id="KW-1185">Reference proteome</keyword>
<protein>
    <submittedName>
        <fullName evidence="2">Uncharacterized protein</fullName>
    </submittedName>
</protein>
<feature type="compositionally biased region" description="Pro residues" evidence="1">
    <location>
        <begin position="29"/>
        <end position="42"/>
    </location>
</feature>
<dbReference type="AlphaFoldDB" id="A0A0E0CL38"/>